<dbReference type="PANTHER" id="PTHR43785">
    <property type="entry name" value="GAMMA-GLUTAMYLPUTRESCINE SYNTHETASE"/>
    <property type="match status" value="1"/>
</dbReference>
<evidence type="ECO:0000256" key="6">
    <source>
        <dbReference type="ARBA" id="ARBA00023231"/>
    </source>
</evidence>
<evidence type="ECO:0000256" key="4">
    <source>
        <dbReference type="ARBA" id="ARBA00022741"/>
    </source>
</evidence>
<dbReference type="InterPro" id="IPR014746">
    <property type="entry name" value="Gln_synth/guanido_kin_cat_dom"/>
</dbReference>
<reference evidence="11" key="1">
    <citation type="journal article" date="2022" name="Microorganisms">
        <title>Beyond the ABCs#Discovery of Three New Plasmid Types in Rhodobacterales (RepQ, RepY, RepW).</title>
        <authorList>
            <person name="Freese H.M."/>
            <person name="Ringel V."/>
            <person name="Overmann J."/>
            <person name="Petersen J."/>
        </authorList>
    </citation>
    <scope>NUCLEOTIDE SEQUENCE [LARGE SCALE GENOMIC DNA]</scope>
    <source>
        <strain evidence="11">DSM 109990</strain>
        <plasmid evidence="11">pDSM109990_a</plasmid>
    </source>
</reference>
<dbReference type="Proteomes" id="UP000831019">
    <property type="component" value="Plasmid pDSM109990_a"/>
</dbReference>
<evidence type="ECO:0000256" key="3">
    <source>
        <dbReference type="ARBA" id="ARBA00022598"/>
    </source>
</evidence>
<protein>
    <submittedName>
        <fullName evidence="10">Glutamine synthetase</fullName>
        <ecNumber evidence="10">6.3.1.2</ecNumber>
    </submittedName>
</protein>
<evidence type="ECO:0000259" key="9">
    <source>
        <dbReference type="PROSITE" id="PS51987"/>
    </source>
</evidence>
<dbReference type="SMART" id="SM01230">
    <property type="entry name" value="Gln-synt_C"/>
    <property type="match status" value="1"/>
</dbReference>
<keyword evidence="4" id="KW-0547">Nucleotide-binding</keyword>
<feature type="domain" description="GS catalytic" evidence="9">
    <location>
        <begin position="104"/>
        <end position="440"/>
    </location>
</feature>
<comment type="function">
    <text evidence="2">Catalyzes the ATP-dependent biosynthesis of glutamine from glutamate and ammonia.</text>
</comment>
<accession>A0ABY3ZPD7</accession>
<evidence type="ECO:0000256" key="5">
    <source>
        <dbReference type="ARBA" id="ARBA00022840"/>
    </source>
</evidence>
<comment type="similarity">
    <text evidence="7 8">Belongs to the glutamine synthetase family.</text>
</comment>
<dbReference type="SUPFAM" id="SSF55931">
    <property type="entry name" value="Glutamine synthetase/guanido kinase"/>
    <property type="match status" value="1"/>
</dbReference>
<proteinExistence type="inferred from homology"/>
<keyword evidence="6" id="KW-0535">Nitrogen fixation</keyword>
<dbReference type="Gene3D" id="3.10.20.70">
    <property type="entry name" value="Glutamine synthetase, N-terminal domain"/>
    <property type="match status" value="1"/>
</dbReference>
<geneLocation type="plasmid" evidence="10 11">
    <name>pDSM109990_a</name>
</geneLocation>
<organism evidence="10 11">
    <name type="scientific">Sulfitobacter dubius</name>
    <dbReference type="NCBI Taxonomy" id="218673"/>
    <lineage>
        <taxon>Bacteria</taxon>
        <taxon>Pseudomonadati</taxon>
        <taxon>Pseudomonadota</taxon>
        <taxon>Alphaproteobacteria</taxon>
        <taxon>Rhodobacterales</taxon>
        <taxon>Roseobacteraceae</taxon>
        <taxon>Sulfitobacter</taxon>
    </lineage>
</organism>
<dbReference type="InterPro" id="IPR008147">
    <property type="entry name" value="Gln_synt_N"/>
</dbReference>
<evidence type="ECO:0000256" key="1">
    <source>
        <dbReference type="ARBA" id="ARBA00001946"/>
    </source>
</evidence>
<dbReference type="EMBL" id="CP085145">
    <property type="protein sequence ID" value="UOA16486.1"/>
    <property type="molecule type" value="Genomic_DNA"/>
</dbReference>
<evidence type="ECO:0000313" key="11">
    <source>
        <dbReference type="Proteomes" id="UP000831019"/>
    </source>
</evidence>
<dbReference type="RefSeq" id="WP_243263451.1">
    <property type="nucleotide sequence ID" value="NZ_CP085145.1"/>
</dbReference>
<evidence type="ECO:0000256" key="2">
    <source>
        <dbReference type="ARBA" id="ARBA00003117"/>
    </source>
</evidence>
<keyword evidence="3 10" id="KW-0436">Ligase</keyword>
<evidence type="ECO:0000256" key="7">
    <source>
        <dbReference type="PROSITE-ProRule" id="PRU01331"/>
    </source>
</evidence>
<evidence type="ECO:0000256" key="8">
    <source>
        <dbReference type="RuleBase" id="RU000384"/>
    </source>
</evidence>
<dbReference type="GO" id="GO:0004356">
    <property type="term" value="F:glutamine synthetase activity"/>
    <property type="evidence" value="ECO:0007669"/>
    <property type="project" value="UniProtKB-EC"/>
</dbReference>
<dbReference type="PROSITE" id="PS51987">
    <property type="entry name" value="GS_CATALYTIC"/>
    <property type="match status" value="1"/>
</dbReference>
<dbReference type="PANTHER" id="PTHR43785:SF12">
    <property type="entry name" value="TYPE-1 GLUTAMINE SYNTHETASE 2"/>
    <property type="match status" value="1"/>
</dbReference>
<keyword evidence="10" id="KW-0614">Plasmid</keyword>
<comment type="cofactor">
    <cofactor evidence="1">
        <name>Mg(2+)</name>
        <dbReference type="ChEBI" id="CHEBI:18420"/>
    </cofactor>
</comment>
<sequence>MTRLDTDLIMICASDVAGQLRGKAVPWRAWESRKKNGIGWTPTNVLQTSFGPIAPSPWGALGDLTIRPDPETLIDLEMEEAGIDESFALGDIFTLDDERWDCCLRGQLKTALERLEDRHGLRVKAAFEHEFHYSGLPKQEGLGYTLRTFRRLGTFPNAVMSVLDAAGLDIDTFMPEYGPGQCEVTVGPKPALRAADEAAILRDLVRACAQGQGERASFAPILHPDGVGNGVHVHFSLETLDGQPVCHDPAQPSEVARASGAFVAGILERLPEFLAIAAPSVPSYLRLQPHRWSAAFNNFGNKDRESAVRICPVFGTKDPEAMARKFHFEFRAADAAASPHLLLAALINAGLDGLDRDLTTPTPTETDLAKLSPEELKAAGCTRLASNLDDALSALTSSEWAAKAFGKTLIDVIDRHKRTEISLMEDLSDEEVCARYYEAY</sequence>
<gene>
    <name evidence="10" type="primary">glnA2</name>
    <name evidence="10" type="ORF">DSM109990_03368</name>
</gene>
<dbReference type="Gene3D" id="3.30.590.10">
    <property type="entry name" value="Glutamine synthetase/guanido kinase, catalytic domain"/>
    <property type="match status" value="1"/>
</dbReference>
<name>A0ABY3ZPD7_9RHOB</name>
<keyword evidence="11" id="KW-1185">Reference proteome</keyword>
<dbReference type="Pfam" id="PF00120">
    <property type="entry name" value="Gln-synt_C"/>
    <property type="match status" value="1"/>
</dbReference>
<dbReference type="InterPro" id="IPR036651">
    <property type="entry name" value="Gln_synt_N_sf"/>
</dbReference>
<dbReference type="EC" id="6.3.1.2" evidence="10"/>
<dbReference type="InterPro" id="IPR008146">
    <property type="entry name" value="Gln_synth_cat_dom"/>
</dbReference>
<dbReference type="Pfam" id="PF16952">
    <property type="entry name" value="Gln-synt_N_2"/>
    <property type="match status" value="1"/>
</dbReference>
<evidence type="ECO:0000313" key="10">
    <source>
        <dbReference type="EMBL" id="UOA16486.1"/>
    </source>
</evidence>
<keyword evidence="5" id="KW-0067">ATP-binding</keyword>